<evidence type="ECO:0000313" key="3">
    <source>
        <dbReference type="Proteomes" id="UP000075025"/>
    </source>
</evidence>
<dbReference type="EMBL" id="LDRT01000109">
    <property type="protein sequence ID" value="KTR92597.1"/>
    <property type="molecule type" value="Genomic_DNA"/>
</dbReference>
<feature type="compositionally biased region" description="Acidic residues" evidence="1">
    <location>
        <begin position="88"/>
        <end position="98"/>
    </location>
</feature>
<comment type="caution">
    <text evidence="2">The sequence shown here is derived from an EMBL/GenBank/DDBJ whole genome shotgun (WGS) entry which is preliminary data.</text>
</comment>
<dbReference type="RefSeq" id="WP_058624686.1">
    <property type="nucleotide sequence ID" value="NZ_LDRT01000109.1"/>
</dbReference>
<dbReference type="AlphaFoldDB" id="A0A147EUJ2"/>
<evidence type="ECO:0000256" key="1">
    <source>
        <dbReference type="SAM" id="MobiDB-lite"/>
    </source>
</evidence>
<accession>A0A147EUJ2</accession>
<reference evidence="2 3" key="1">
    <citation type="journal article" date="2016" name="Front. Microbiol.">
        <title>Genomic Resource of Rice Seed Associated Bacteria.</title>
        <authorList>
            <person name="Midha S."/>
            <person name="Bansal K."/>
            <person name="Sharma S."/>
            <person name="Kumar N."/>
            <person name="Patil P.P."/>
            <person name="Chaudhry V."/>
            <person name="Patil P.B."/>
        </authorList>
    </citation>
    <scope>NUCLEOTIDE SEQUENCE [LARGE SCALE GENOMIC DNA]</scope>
    <source>
        <strain evidence="2 3">NS220</strain>
    </source>
</reference>
<dbReference type="OrthoDB" id="9984121at2"/>
<sequence length="98" mass="10615">MTIDQDIEELLRQDEALLKAKRRRLKAFGGAIDELRQSTSTAAQLAAEMVAAGDLSRVDLGRVFKLTRAEKSALLGGRNESAAPTQEDGSDDQSDPLD</sequence>
<dbReference type="PATRIC" id="fig|2033.6.peg.243"/>
<evidence type="ECO:0000313" key="2">
    <source>
        <dbReference type="EMBL" id="KTR92597.1"/>
    </source>
</evidence>
<dbReference type="Proteomes" id="UP000075025">
    <property type="component" value="Unassembled WGS sequence"/>
</dbReference>
<proteinExistence type="predicted"/>
<feature type="region of interest" description="Disordered" evidence="1">
    <location>
        <begin position="74"/>
        <end position="98"/>
    </location>
</feature>
<name>A0A147EUJ2_MICTE</name>
<gene>
    <name evidence="2" type="ORF">NS220_14245</name>
</gene>
<protein>
    <submittedName>
        <fullName evidence="2">Uncharacterized protein</fullName>
    </submittedName>
</protein>
<organism evidence="2 3">
    <name type="scientific">Microbacterium testaceum</name>
    <name type="common">Aureobacterium testaceum</name>
    <name type="synonym">Brevibacterium testaceum</name>
    <dbReference type="NCBI Taxonomy" id="2033"/>
    <lineage>
        <taxon>Bacteria</taxon>
        <taxon>Bacillati</taxon>
        <taxon>Actinomycetota</taxon>
        <taxon>Actinomycetes</taxon>
        <taxon>Micrococcales</taxon>
        <taxon>Microbacteriaceae</taxon>
        <taxon>Microbacterium</taxon>
    </lineage>
</organism>